<protein>
    <submittedName>
        <fullName evidence="2">Uncharacterized protein</fullName>
    </submittedName>
</protein>
<evidence type="ECO:0000256" key="1">
    <source>
        <dbReference type="SAM" id="Phobius"/>
    </source>
</evidence>
<accession>A0A6J5QBU7</accession>
<proteinExistence type="predicted"/>
<name>A0A6J5QBU7_9CAUD</name>
<feature type="transmembrane region" description="Helical" evidence="1">
    <location>
        <begin position="50"/>
        <end position="67"/>
    </location>
</feature>
<keyword evidence="1" id="KW-1133">Transmembrane helix</keyword>
<dbReference type="EMBL" id="LR797022">
    <property type="protein sequence ID" value="CAB4181583.1"/>
    <property type="molecule type" value="Genomic_DNA"/>
</dbReference>
<sequence>MSDTVAKIFGQIVVRVITTLINAFFIMWFWNDGLVGAVDGIHTVGYDRALLIYLLVYSFFQPLVKLSKDEK</sequence>
<feature type="transmembrane region" description="Helical" evidence="1">
    <location>
        <begin position="12"/>
        <end position="30"/>
    </location>
</feature>
<keyword evidence="1" id="KW-0812">Transmembrane</keyword>
<gene>
    <name evidence="2" type="ORF">UFOVP1071_46</name>
</gene>
<organism evidence="2">
    <name type="scientific">uncultured Caudovirales phage</name>
    <dbReference type="NCBI Taxonomy" id="2100421"/>
    <lineage>
        <taxon>Viruses</taxon>
        <taxon>Duplodnaviria</taxon>
        <taxon>Heunggongvirae</taxon>
        <taxon>Uroviricota</taxon>
        <taxon>Caudoviricetes</taxon>
        <taxon>Peduoviridae</taxon>
        <taxon>Maltschvirus</taxon>
        <taxon>Maltschvirus maltsch</taxon>
    </lineage>
</organism>
<keyword evidence="1" id="KW-0472">Membrane</keyword>
<reference evidence="2" key="1">
    <citation type="submission" date="2020-05" db="EMBL/GenBank/DDBJ databases">
        <authorList>
            <person name="Chiriac C."/>
            <person name="Salcher M."/>
            <person name="Ghai R."/>
            <person name="Kavagutti S V."/>
        </authorList>
    </citation>
    <scope>NUCLEOTIDE SEQUENCE</scope>
</reference>
<evidence type="ECO:0000313" key="2">
    <source>
        <dbReference type="EMBL" id="CAB4181583.1"/>
    </source>
</evidence>